<dbReference type="InterPro" id="IPR036390">
    <property type="entry name" value="WH_DNA-bd_sf"/>
</dbReference>
<feature type="region of interest" description="Disordered" evidence="9">
    <location>
        <begin position="1"/>
        <end position="48"/>
    </location>
</feature>
<feature type="compositionally biased region" description="Basic and acidic residues" evidence="9">
    <location>
        <begin position="223"/>
        <end position="250"/>
    </location>
</feature>
<dbReference type="GO" id="GO:0030527">
    <property type="term" value="F:structural constituent of chromatin"/>
    <property type="evidence" value="ECO:0007669"/>
    <property type="project" value="UniProtKB-ARBA"/>
</dbReference>
<dbReference type="SUPFAM" id="SSF46785">
    <property type="entry name" value="Winged helix' DNA-binding domain"/>
    <property type="match status" value="1"/>
</dbReference>
<keyword evidence="3" id="KW-0539">Nucleus</keyword>
<feature type="compositionally biased region" description="Basic and acidic residues" evidence="9">
    <location>
        <begin position="195"/>
        <end position="209"/>
    </location>
</feature>
<evidence type="ECO:0000259" key="10">
    <source>
        <dbReference type="PROSITE" id="PS51504"/>
    </source>
</evidence>
<comment type="function">
    <text evidence="4">May play a key role in the control of gene expression during oogenesis and early embryogenesis, presumably through the perturbation of chromatin structure. Essential for meiotic maturation of germinal vesicle-stage oocytes. The somatic type linker histone H1c is rapidly replaced by H1oo in a donor nucleus transplanted into an oocyte. The greater mobility of H1oo as compared to H1c may contribute to this rapid replacement and increased instability of the embryonic chromatin structure. The rapid replacement of H1c with H1oo may play an important role in nuclear remodeling.</text>
</comment>
<evidence type="ECO:0000256" key="3">
    <source>
        <dbReference type="ARBA" id="ARBA00023242"/>
    </source>
</evidence>
<dbReference type="InterPro" id="IPR036388">
    <property type="entry name" value="WH-like_DNA-bd_sf"/>
</dbReference>
<dbReference type="SMART" id="SM00526">
    <property type="entry name" value="H15"/>
    <property type="match status" value="1"/>
</dbReference>
<keyword evidence="12" id="KW-1185">Reference proteome</keyword>
<evidence type="ECO:0000256" key="4">
    <source>
        <dbReference type="ARBA" id="ARBA00056213"/>
    </source>
</evidence>
<dbReference type="FunFam" id="1.10.10.10:FF:000393">
    <property type="entry name" value="Oocyte-specific H1 histone"/>
    <property type="match status" value="1"/>
</dbReference>
<evidence type="ECO:0000313" key="12">
    <source>
        <dbReference type="Proteomes" id="UP001152836"/>
    </source>
</evidence>
<reference evidence="11" key="1">
    <citation type="submission" date="2022-06" db="EMBL/GenBank/DDBJ databases">
        <authorList>
            <person name="Andreotti S."/>
            <person name="Wyler E."/>
        </authorList>
    </citation>
    <scope>NUCLEOTIDE SEQUENCE</scope>
</reference>
<gene>
    <name evidence="11" type="primary">H1f8</name>
    <name evidence="11" type="ORF">PHOROB_LOCUS14875</name>
</gene>
<dbReference type="EMBL" id="CALSGD010001562">
    <property type="protein sequence ID" value="CAH7181102.1"/>
    <property type="molecule type" value="Genomic_DNA"/>
</dbReference>
<feature type="compositionally biased region" description="Basic and acidic residues" evidence="9">
    <location>
        <begin position="139"/>
        <end position="168"/>
    </location>
</feature>
<accession>A0AAV0A5L3</accession>
<keyword evidence="2" id="KW-0238">DNA-binding</keyword>
<protein>
    <recommendedName>
        <fullName evidence="5">Histone H1.8</fullName>
    </recommendedName>
    <alternativeName>
        <fullName evidence="8">Histone H1oo</fullName>
    </alternativeName>
    <alternativeName>
        <fullName evidence="6">Oocyte-specific histone H1</fullName>
    </alternativeName>
    <alternativeName>
        <fullName evidence="7">Oocyte-specific linker histone H1</fullName>
    </alternativeName>
</protein>
<evidence type="ECO:0000256" key="9">
    <source>
        <dbReference type="SAM" id="MobiDB-lite"/>
    </source>
</evidence>
<feature type="domain" description="H15" evidence="10">
    <location>
        <begin position="46"/>
        <end position="124"/>
    </location>
</feature>
<evidence type="ECO:0000313" key="11">
    <source>
        <dbReference type="EMBL" id="CAH7181102.1"/>
    </source>
</evidence>
<dbReference type="GO" id="GO:0000786">
    <property type="term" value="C:nucleosome"/>
    <property type="evidence" value="ECO:0007669"/>
    <property type="project" value="InterPro"/>
</dbReference>
<feature type="region of interest" description="Disordered" evidence="9">
    <location>
        <begin position="110"/>
        <end position="258"/>
    </location>
</feature>
<evidence type="ECO:0000256" key="7">
    <source>
        <dbReference type="ARBA" id="ARBA00078520"/>
    </source>
</evidence>
<evidence type="ECO:0000256" key="8">
    <source>
        <dbReference type="ARBA" id="ARBA00080360"/>
    </source>
</evidence>
<feature type="compositionally biased region" description="Low complexity" evidence="9">
    <location>
        <begin position="1"/>
        <end position="26"/>
    </location>
</feature>
<dbReference type="Pfam" id="PF00538">
    <property type="entry name" value="Linker_histone"/>
    <property type="match status" value="1"/>
</dbReference>
<dbReference type="GO" id="GO:0003677">
    <property type="term" value="F:DNA binding"/>
    <property type="evidence" value="ECO:0007669"/>
    <property type="project" value="UniProtKB-KW"/>
</dbReference>
<evidence type="ECO:0000256" key="1">
    <source>
        <dbReference type="ARBA" id="ARBA00022454"/>
    </source>
</evidence>
<keyword evidence="1" id="KW-0158">Chromosome</keyword>
<feature type="region of interest" description="Disordered" evidence="9">
    <location>
        <begin position="271"/>
        <end position="334"/>
    </location>
</feature>
<feature type="compositionally biased region" description="Basic residues" evidence="9">
    <location>
        <begin position="302"/>
        <end position="313"/>
    </location>
</feature>
<dbReference type="InterPro" id="IPR005818">
    <property type="entry name" value="Histone_H1/H5_H15"/>
</dbReference>
<name>A0AAV0A5L3_PHORO</name>
<evidence type="ECO:0000256" key="5">
    <source>
        <dbReference type="ARBA" id="ARBA00073462"/>
    </source>
</evidence>
<dbReference type="AlphaFoldDB" id="A0AAV0A5L3"/>
<dbReference type="GO" id="GO:0006334">
    <property type="term" value="P:nucleosome assembly"/>
    <property type="evidence" value="ECO:0007669"/>
    <property type="project" value="InterPro"/>
</dbReference>
<dbReference type="Proteomes" id="UP001152836">
    <property type="component" value="Unassembled WGS sequence"/>
</dbReference>
<evidence type="ECO:0000256" key="2">
    <source>
        <dbReference type="ARBA" id="ARBA00023125"/>
    </source>
</evidence>
<evidence type="ECO:0000256" key="6">
    <source>
        <dbReference type="ARBA" id="ARBA00078404"/>
    </source>
</evidence>
<dbReference type="CDD" id="cd00073">
    <property type="entry name" value="H15"/>
    <property type="match status" value="1"/>
</dbReference>
<organism evidence="11 12">
    <name type="scientific">Phodopus roborovskii</name>
    <name type="common">Roborovski's desert hamster</name>
    <name type="synonym">Cricetulus roborovskii</name>
    <dbReference type="NCBI Taxonomy" id="109678"/>
    <lineage>
        <taxon>Eukaryota</taxon>
        <taxon>Metazoa</taxon>
        <taxon>Chordata</taxon>
        <taxon>Craniata</taxon>
        <taxon>Vertebrata</taxon>
        <taxon>Euteleostomi</taxon>
        <taxon>Mammalia</taxon>
        <taxon>Eutheria</taxon>
        <taxon>Euarchontoglires</taxon>
        <taxon>Glires</taxon>
        <taxon>Rodentia</taxon>
        <taxon>Myomorpha</taxon>
        <taxon>Muroidea</taxon>
        <taxon>Cricetidae</taxon>
        <taxon>Cricetinae</taxon>
        <taxon>Phodopus</taxon>
    </lineage>
</organism>
<sequence>MAPGSVSSVSSSSSPPSRDSSPAGDSELPRTDKQGPHPSRVRVGQRNPTMLRMVLEALQARERRQGTSVVAIKVYIQHKYPTVDANRFKYLLKQALDTGIRRGLLTRPANSKAKGATGSFKLVPKPKKKRACSSIARRGAADAKETGPKKPRELKTDHSSKAKVEKVALEPGQRRKACPRPAATLEKAPKKASKAKLEEVRKDTLKPDKTTLPPPTANKMGQKVKDNGSRQEAEAHGKTKDVCEKSEPSTRKVQNSVASLAKKKMAAMAHTETVVQGATTVHKTKAPAPPQDMGHKAQPTPRVRKTKTPKNPKRPGLSPNLSSKAPSKKAEAGN</sequence>
<dbReference type="Gene3D" id="1.10.10.10">
    <property type="entry name" value="Winged helix-like DNA-binding domain superfamily/Winged helix DNA-binding domain"/>
    <property type="match status" value="1"/>
</dbReference>
<dbReference type="PROSITE" id="PS51504">
    <property type="entry name" value="H15"/>
    <property type="match status" value="1"/>
</dbReference>
<comment type="caution">
    <text evidence="11">The sequence shown here is derived from an EMBL/GenBank/DDBJ whole genome shotgun (WGS) entry which is preliminary data.</text>
</comment>
<dbReference type="GO" id="GO:0005634">
    <property type="term" value="C:nucleus"/>
    <property type="evidence" value="ECO:0007669"/>
    <property type="project" value="UniProtKB-ARBA"/>
</dbReference>
<proteinExistence type="predicted"/>